<gene>
    <name evidence="1" type="ORF">SAMN06265795_103285</name>
</gene>
<name>A0A239FE17_9BURK</name>
<reference evidence="1 2" key="1">
    <citation type="submission" date="2017-06" db="EMBL/GenBank/DDBJ databases">
        <authorList>
            <person name="Kim H.J."/>
            <person name="Triplett B.A."/>
        </authorList>
    </citation>
    <scope>NUCLEOTIDE SEQUENCE [LARGE SCALE GENOMIC DNA]</scope>
    <source>
        <strain evidence="1 2">U15</strain>
    </source>
</reference>
<dbReference type="RefSeq" id="WP_143131178.1">
    <property type="nucleotide sequence ID" value="NZ_FZOT01000003.1"/>
</dbReference>
<organism evidence="1 2">
    <name type="scientific">Noviherbaspirillum humi</name>
    <dbReference type="NCBI Taxonomy" id="1688639"/>
    <lineage>
        <taxon>Bacteria</taxon>
        <taxon>Pseudomonadati</taxon>
        <taxon>Pseudomonadota</taxon>
        <taxon>Betaproteobacteria</taxon>
        <taxon>Burkholderiales</taxon>
        <taxon>Oxalobacteraceae</taxon>
        <taxon>Noviherbaspirillum</taxon>
    </lineage>
</organism>
<protein>
    <submittedName>
        <fullName evidence="1">Uncharacterized protein</fullName>
    </submittedName>
</protein>
<dbReference type="AlphaFoldDB" id="A0A239FE17"/>
<sequence>MGISILRDACSRFSSFAANSSIPSLAAPLTKSNAKFNAGQVATEQAEKAFRAIYDAPYKLYLSAAETVDAGKPLSADQKKALQQQLDIGLAWLNNHPDQFDKFRRGRQKDFLQLLGYLKTLVEFPGLSRHTKSLDAYLLQRETGQPPTWQKTSVPAASKNSAFKLVTLGGNEWYQLPGPFNINTSATLADPGKPAYIRVEAINSRINLQLSGGAAANERADNQVAITGLGNVVNARQSTGPIEFNSDTQTYSVLDKLLPWTEQRRPMAFRTRNNRMIGGKSNDIYNAKGSDEIVTGGGNDLLILKDTPDNLKNAATKQEFIERAAKSIADGLQNQWKVDGGGSLTILAYFLSRFGNGINPNDQNDVEALQVALKKYGVSRERYPNVRIVTKNYPGDIVEFFDGGNTGKAAL</sequence>
<dbReference type="EMBL" id="FZOT01000003">
    <property type="protein sequence ID" value="SNS54314.1"/>
    <property type="molecule type" value="Genomic_DNA"/>
</dbReference>
<proteinExistence type="predicted"/>
<evidence type="ECO:0000313" key="1">
    <source>
        <dbReference type="EMBL" id="SNS54314.1"/>
    </source>
</evidence>
<keyword evidence="2" id="KW-1185">Reference proteome</keyword>
<accession>A0A239FE17</accession>
<dbReference type="Proteomes" id="UP000198284">
    <property type="component" value="Unassembled WGS sequence"/>
</dbReference>
<evidence type="ECO:0000313" key="2">
    <source>
        <dbReference type="Proteomes" id="UP000198284"/>
    </source>
</evidence>